<keyword evidence="6" id="KW-0508">mRNA splicing</keyword>
<dbReference type="Pfam" id="PF10433">
    <property type="entry name" value="Beta-prop_RSE1_1st"/>
    <property type="match status" value="1"/>
</dbReference>
<dbReference type="Pfam" id="PF03178">
    <property type="entry name" value="CPSF_A"/>
    <property type="match status" value="1"/>
</dbReference>
<name>A0A7S3UAD3_9CHLO</name>
<proteinExistence type="inferred from homology"/>
<dbReference type="InterPro" id="IPR011047">
    <property type="entry name" value="Quinoprotein_ADH-like_sf"/>
</dbReference>
<dbReference type="InterPro" id="IPR050358">
    <property type="entry name" value="RSE1/DDB1/CFT1"/>
</dbReference>
<dbReference type="GO" id="GO:0005681">
    <property type="term" value="C:spliceosomal complex"/>
    <property type="evidence" value="ECO:0007669"/>
    <property type="project" value="UniProtKB-KW"/>
</dbReference>
<evidence type="ECO:0000259" key="9">
    <source>
        <dbReference type="Pfam" id="PF03178"/>
    </source>
</evidence>
<protein>
    <recommendedName>
        <fullName evidence="3">DNA damage-binding protein 1</fullName>
    </recommendedName>
</protein>
<evidence type="ECO:0000256" key="7">
    <source>
        <dbReference type="ARBA" id="ARBA00023242"/>
    </source>
</evidence>
<evidence type="ECO:0000256" key="1">
    <source>
        <dbReference type="ARBA" id="ARBA00004123"/>
    </source>
</evidence>
<dbReference type="GO" id="GO:0008380">
    <property type="term" value="P:RNA splicing"/>
    <property type="evidence" value="ECO:0007669"/>
    <property type="project" value="UniProtKB-KW"/>
</dbReference>
<evidence type="ECO:0000256" key="3">
    <source>
        <dbReference type="ARBA" id="ARBA00014577"/>
    </source>
</evidence>
<dbReference type="InterPro" id="IPR004871">
    <property type="entry name" value="RSE1/DDB1/CPSF1_C"/>
</dbReference>
<dbReference type="FunFam" id="2.130.10.10:FF:001143">
    <property type="entry name" value="Pre-mRNA-splicing factor rse-1, putative"/>
    <property type="match status" value="1"/>
</dbReference>
<keyword evidence="4" id="KW-0507">mRNA processing</keyword>
<feature type="domain" description="RSE1/DDB1/CPSF1 first beta-propeller" evidence="10">
    <location>
        <begin position="2"/>
        <end position="350"/>
    </location>
</feature>
<dbReference type="InterPro" id="IPR058543">
    <property type="entry name" value="Beta-prop_RSE1/DDB1/CPSF1_2nd"/>
</dbReference>
<dbReference type="InterPro" id="IPR018846">
    <property type="entry name" value="Beta-prop_RSE1/DDB1/CPSF1_1st"/>
</dbReference>
<dbReference type="FunFam" id="2.130.10.10:FF:000031">
    <property type="entry name" value="Splicing factor 3b subunit 3"/>
    <property type="match status" value="1"/>
</dbReference>
<evidence type="ECO:0000256" key="4">
    <source>
        <dbReference type="ARBA" id="ARBA00022664"/>
    </source>
</evidence>
<feature type="domain" description="RSE1/DDB1/CPSF1 C-terminal" evidence="9">
    <location>
        <begin position="814"/>
        <end position="1132"/>
    </location>
</feature>
<evidence type="ECO:0000313" key="12">
    <source>
        <dbReference type="EMBL" id="CAE0608188.1"/>
    </source>
</evidence>
<accession>A0A7S3UAD3</accession>
<evidence type="ECO:0000259" key="10">
    <source>
        <dbReference type="Pfam" id="PF10433"/>
    </source>
</evidence>
<feature type="domain" description="RSE1/DDB1/CPSF1 second beta-propeller" evidence="11">
    <location>
        <begin position="420"/>
        <end position="732"/>
    </location>
</feature>
<evidence type="ECO:0000256" key="2">
    <source>
        <dbReference type="ARBA" id="ARBA00007453"/>
    </source>
</evidence>
<gene>
    <name evidence="12" type="ORF">PSAL00342_LOCUS2005</name>
</gene>
<evidence type="ECO:0000256" key="8">
    <source>
        <dbReference type="ARBA" id="ARBA00038266"/>
    </source>
</evidence>
<dbReference type="InterPro" id="IPR015943">
    <property type="entry name" value="WD40/YVTN_repeat-like_dom_sf"/>
</dbReference>
<dbReference type="AlphaFoldDB" id="A0A7S3UAD3"/>
<comment type="subcellular location">
    <subcellularLocation>
        <location evidence="1">Nucleus</location>
    </subcellularLocation>
</comment>
<dbReference type="Pfam" id="PF23726">
    <property type="entry name" value="Beta-prop_RSE1_2nd"/>
    <property type="match status" value="1"/>
</dbReference>
<evidence type="ECO:0000256" key="6">
    <source>
        <dbReference type="ARBA" id="ARBA00023187"/>
    </source>
</evidence>
<dbReference type="PANTHER" id="PTHR10644">
    <property type="entry name" value="DNA REPAIR/RNA PROCESSING CPSF FAMILY"/>
    <property type="match status" value="1"/>
</dbReference>
<dbReference type="SUPFAM" id="SSF101908">
    <property type="entry name" value="Putative isomerase YbhE"/>
    <property type="match status" value="1"/>
</dbReference>
<organism evidence="12">
    <name type="scientific">Picocystis salinarum</name>
    <dbReference type="NCBI Taxonomy" id="88271"/>
    <lineage>
        <taxon>Eukaryota</taxon>
        <taxon>Viridiplantae</taxon>
        <taxon>Chlorophyta</taxon>
        <taxon>Picocystophyceae</taxon>
        <taxon>Picocystales</taxon>
        <taxon>Picocystaceae</taxon>
        <taxon>Picocystis</taxon>
    </lineage>
</organism>
<dbReference type="EMBL" id="HBIS01002253">
    <property type="protein sequence ID" value="CAE0608188.1"/>
    <property type="molecule type" value="Transcribed_RNA"/>
</dbReference>
<dbReference type="SUPFAM" id="SSF50998">
    <property type="entry name" value="Quinoprotein alcohol dehydrogenase-like"/>
    <property type="match status" value="1"/>
</dbReference>
<comment type="similarity">
    <text evidence="2">Belongs to the DDB1 family.</text>
</comment>
<dbReference type="GO" id="GO:0006397">
    <property type="term" value="P:mRNA processing"/>
    <property type="evidence" value="ECO:0007669"/>
    <property type="project" value="UniProtKB-KW"/>
</dbReference>
<sequence>MPKVHEVAVSHGKALELLRPDELGRIRSVYTCEVFGCIRSLATFRLPGGNRDYLIVGSDAGRIVILFYDNQKNAFVQVHQETYGRSGCRRAVPGQYLAVDPKGRACMIAAVEKQKFVYVLSRDNKANLTISSPLEAHKSNHVVHHVVGMDCGFDNPIFAVVEVDHGGKDLPRKPNGTPEFKKVLVYYELELGLNHVVRKVIGKIDDTANLLIPVPGGGEGPSGVVVCSENFLVYKKDGHEELRVAIPRRKALPEERSTLVACYSVHRQKNMFFILAQTEYGDLMKITLDWEGTQVKELKIKYLDTIDPCVSICILKSGFLYAASEVGDHTLYQFQGIGDDDSPESSSRAPLDRSGAIPGILFEPRPLKNLLLVDEQDNFAPTTDMRVENVTGEETPQIYALCGRTSKASLRVLRPGLAVTEMAVSPLPGNPNGVWTVKLKNADEFDSFIVVSFVNATLVLSIGETVEEISDSGFLGNVPSLNVVLLADDSLLQAHPGGLRHIREEKRISDWKTPGRKQVTKVAINNRQAVVALTGGELIYFELSSTGDLEEKDRKELPGDVASIDVSPVPEGRLRGKFLAVGSFDSTVRVMSLDPGNCMQTLAVQAVAAPPESISFLDGSKGIGSQEGLFLNIGLSNGVLLRTEVDSITGKLSDTRARFLGARAPALCKLRADGQPSVLALSNRPWLSYYYQGRHSLTPLSYESLEHASSFASEQCPEGIVAVCKDTLRVLMLERLGESLNSTISPLKYTPRRILVEQKTKKLVLLEADHATRHVKEEIKVEGEVKPMEVVEAGPEEAVRFPEIVRTSKGSWGACIRVVDPFTLDTLCCHDLSEERAAFSICNVTFKDSEEQLLAVGTVQRLSFYPRIFDAASVDLYRLDPQTNQLCLLHSTPIDGIPFSLAPFNGRLLAGVGNKVILFDLGKKKLLKKCEFRDLPTAAMSLSSMGNRIFIGDAQEGFLYAKYKPADNQIYLFADTPNMRHICCALHLDYDTMAGGDKFGNFFVSRLLKEASEDVEDDPTGGKIIFSKGMLLGAPHKLFDEVQFHVGETLVSLRRCTLQPGGTEVILGASNTGGLYGFIPLPSMEDVDFFMQLEMHMRIENPPLCGRDHAAFRSSYFPVRACIDGDLCEQFASLAYSVQQKIAGDLDRTPGEVLRKLEDIRAKVL</sequence>
<reference evidence="12" key="1">
    <citation type="submission" date="2021-01" db="EMBL/GenBank/DDBJ databases">
        <authorList>
            <person name="Corre E."/>
            <person name="Pelletier E."/>
            <person name="Niang G."/>
            <person name="Scheremetjew M."/>
            <person name="Finn R."/>
            <person name="Kale V."/>
            <person name="Holt S."/>
            <person name="Cochrane G."/>
            <person name="Meng A."/>
            <person name="Brown T."/>
            <person name="Cohen L."/>
        </authorList>
    </citation>
    <scope>NUCLEOTIDE SEQUENCE</scope>
    <source>
        <strain evidence="12">CCMP1897</strain>
    </source>
</reference>
<evidence type="ECO:0000256" key="5">
    <source>
        <dbReference type="ARBA" id="ARBA00022728"/>
    </source>
</evidence>
<keyword evidence="5" id="KW-0747">Spliceosome</keyword>
<keyword evidence="7" id="KW-0539">Nucleus</keyword>
<dbReference type="Gene3D" id="2.130.10.10">
    <property type="entry name" value="YVTN repeat-like/Quinoprotein amine dehydrogenase"/>
    <property type="match status" value="3"/>
</dbReference>
<comment type="similarity">
    <text evidence="8">Belongs to the RSE1 family.</text>
</comment>
<dbReference type="GO" id="GO:0003676">
    <property type="term" value="F:nucleic acid binding"/>
    <property type="evidence" value="ECO:0007669"/>
    <property type="project" value="InterPro"/>
</dbReference>
<evidence type="ECO:0000259" key="11">
    <source>
        <dbReference type="Pfam" id="PF23726"/>
    </source>
</evidence>